<feature type="chain" id="PRO_5047247237" evidence="2">
    <location>
        <begin position="23"/>
        <end position="172"/>
    </location>
</feature>
<keyword evidence="1" id="KW-0812">Transmembrane</keyword>
<organism evidence="3 4">
    <name type="scientific">Marasmius tenuissimus</name>
    <dbReference type="NCBI Taxonomy" id="585030"/>
    <lineage>
        <taxon>Eukaryota</taxon>
        <taxon>Fungi</taxon>
        <taxon>Dikarya</taxon>
        <taxon>Basidiomycota</taxon>
        <taxon>Agaricomycotina</taxon>
        <taxon>Agaricomycetes</taxon>
        <taxon>Agaricomycetidae</taxon>
        <taxon>Agaricales</taxon>
        <taxon>Marasmiineae</taxon>
        <taxon>Marasmiaceae</taxon>
        <taxon>Marasmius</taxon>
    </lineage>
</organism>
<evidence type="ECO:0000313" key="3">
    <source>
        <dbReference type="EMBL" id="KAL0057730.1"/>
    </source>
</evidence>
<keyword evidence="4" id="KW-1185">Reference proteome</keyword>
<accession>A0ABR2Z8R1</accession>
<name>A0ABR2Z8R1_9AGAR</name>
<gene>
    <name evidence="3" type="ORF">AAF712_015622</name>
</gene>
<evidence type="ECO:0000313" key="4">
    <source>
        <dbReference type="Proteomes" id="UP001437256"/>
    </source>
</evidence>
<dbReference type="EMBL" id="JBBXMP010000451">
    <property type="protein sequence ID" value="KAL0057730.1"/>
    <property type="molecule type" value="Genomic_DNA"/>
</dbReference>
<keyword evidence="2" id="KW-0732">Signal</keyword>
<sequence length="172" mass="18034">MVMINIQLFILSAFALTSGARALAVVPMHNVLSRSLSAQVLPRQNSGVTNTKIDYSGVPECKDPCTKVTNFQNVSGKLEQIKEDLKCQCTDTNGDLLAACFNCIVTNGPEVLTEAQGQSAMNAFVNPCNAAAFPVKAQTIRKTSGNGAVRDLVGLGVTTAVMGALLVAAAVF</sequence>
<proteinExistence type="predicted"/>
<comment type="caution">
    <text evidence="3">The sequence shown here is derived from an EMBL/GenBank/DDBJ whole genome shotgun (WGS) entry which is preliminary data.</text>
</comment>
<dbReference type="Proteomes" id="UP001437256">
    <property type="component" value="Unassembled WGS sequence"/>
</dbReference>
<reference evidence="3 4" key="1">
    <citation type="submission" date="2024-05" db="EMBL/GenBank/DDBJ databases">
        <title>A draft genome resource for the thread blight pathogen Marasmius tenuissimus strain MS-2.</title>
        <authorList>
            <person name="Yulfo-Soto G.E."/>
            <person name="Baruah I.K."/>
            <person name="Amoako-Attah I."/>
            <person name="Bukari Y."/>
            <person name="Meinhardt L.W."/>
            <person name="Bailey B.A."/>
            <person name="Cohen S.P."/>
        </authorList>
    </citation>
    <scope>NUCLEOTIDE SEQUENCE [LARGE SCALE GENOMIC DNA]</scope>
    <source>
        <strain evidence="3 4">MS-2</strain>
    </source>
</reference>
<protein>
    <submittedName>
        <fullName evidence="3">Uncharacterized protein</fullName>
    </submittedName>
</protein>
<keyword evidence="1" id="KW-1133">Transmembrane helix</keyword>
<evidence type="ECO:0000256" key="1">
    <source>
        <dbReference type="SAM" id="Phobius"/>
    </source>
</evidence>
<feature type="signal peptide" evidence="2">
    <location>
        <begin position="1"/>
        <end position="22"/>
    </location>
</feature>
<keyword evidence="1" id="KW-0472">Membrane</keyword>
<evidence type="ECO:0000256" key="2">
    <source>
        <dbReference type="SAM" id="SignalP"/>
    </source>
</evidence>
<feature type="transmembrane region" description="Helical" evidence="1">
    <location>
        <begin position="152"/>
        <end position="171"/>
    </location>
</feature>